<evidence type="ECO:0000313" key="1">
    <source>
        <dbReference type="EMBL" id="MFK3864677.1"/>
    </source>
</evidence>
<name>A0ABW8KY05_9GAMM</name>
<dbReference type="RefSeq" id="WP_261375519.1">
    <property type="nucleotide sequence ID" value="NZ_CAXYCB010000002.1"/>
</dbReference>
<sequence>MKMSVGNNLEPEANTEENKSLLAKLKGYFILLMVTLMGLGNWADSKALIIEGYNGFITHFTNQIEEKKITALDIGNYLPYAEKKIGIPQVIKTSSLNTDYEYRYYKNTKYLLTLINKNTRIVGIAVHSLKYDKAMVPEFTPLIPFNKKMLRVNSLSDVIKSSNEFYFDSHNIKYYMQSKQLNAQGMFLNLSVGFSNYAPLLDETQKALFKLDELMLTQDDEKALAKTTEILANTAATFYAVSELSSEYISDSLLTTYEFNAYF</sequence>
<keyword evidence="2" id="KW-1185">Reference proteome</keyword>
<reference evidence="1 2" key="1">
    <citation type="submission" date="2024-11" db="EMBL/GenBank/DDBJ databases">
        <title>The Natural Products Discovery Center: Release of the First 8490 Sequenced Strains for Exploring Actinobacteria Biosynthetic Diversity.</title>
        <authorList>
            <person name="Kalkreuter E."/>
            <person name="Kautsar S.A."/>
            <person name="Yang D."/>
            <person name="Bader C.D."/>
            <person name="Teijaro C.N."/>
            <person name="Fluegel L."/>
            <person name="Davis C.M."/>
            <person name="Simpson J.R."/>
            <person name="Lauterbach L."/>
            <person name="Steele A.D."/>
            <person name="Gui C."/>
            <person name="Meng S."/>
            <person name="Li G."/>
            <person name="Viehrig K."/>
            <person name="Ye F."/>
            <person name="Su P."/>
            <person name="Kiefer A.F."/>
            <person name="Nichols A."/>
            <person name="Cepeda A.J."/>
            <person name="Yan W."/>
            <person name="Fan B."/>
            <person name="Jiang Y."/>
            <person name="Adhikari A."/>
            <person name="Zheng C.-J."/>
            <person name="Schuster L."/>
            <person name="Cowan T.M."/>
            <person name="Smanski M.J."/>
            <person name="Chevrette M.G."/>
            <person name="De Carvalho L.P.S."/>
            <person name="Shen B."/>
        </authorList>
    </citation>
    <scope>NUCLEOTIDE SEQUENCE [LARGE SCALE GENOMIC DNA]</scope>
    <source>
        <strain evidence="1 2">NPDC078403</strain>
    </source>
</reference>
<dbReference type="NCBIfam" id="NF043066">
    <property type="entry name" value="ETEC_3214_dom"/>
    <property type="match status" value="1"/>
</dbReference>
<evidence type="ECO:0000313" key="2">
    <source>
        <dbReference type="Proteomes" id="UP001620262"/>
    </source>
</evidence>
<comment type="caution">
    <text evidence="1">The sequence shown here is derived from an EMBL/GenBank/DDBJ whole genome shotgun (WGS) entry which is preliminary data.</text>
</comment>
<dbReference type="InterPro" id="IPR050010">
    <property type="entry name" value="ETEC_3214_dom"/>
</dbReference>
<organism evidence="1 2">
    <name type="scientific">Pseudoalteromonas rhizosphaerae</name>
    <dbReference type="NCBI Taxonomy" id="2518973"/>
    <lineage>
        <taxon>Bacteria</taxon>
        <taxon>Pseudomonadati</taxon>
        <taxon>Pseudomonadota</taxon>
        <taxon>Gammaproteobacteria</taxon>
        <taxon>Alteromonadales</taxon>
        <taxon>Pseudoalteromonadaceae</taxon>
        <taxon>Pseudoalteromonas</taxon>
    </lineage>
</organism>
<protein>
    <submittedName>
        <fullName evidence="1">ETEC_3214 domain-containing protein</fullName>
    </submittedName>
</protein>
<dbReference type="EMBL" id="JBJDOT010000016">
    <property type="protein sequence ID" value="MFK3864677.1"/>
    <property type="molecule type" value="Genomic_DNA"/>
</dbReference>
<accession>A0ABW8KY05</accession>
<proteinExistence type="predicted"/>
<gene>
    <name evidence="1" type="ORF">ACI2JU_12475</name>
</gene>
<dbReference type="Proteomes" id="UP001620262">
    <property type="component" value="Unassembled WGS sequence"/>
</dbReference>